<keyword evidence="2" id="KW-0645">Protease</keyword>
<comment type="similarity">
    <text evidence="4">Belongs to the ACTMAP family.</text>
</comment>
<dbReference type="AlphaFoldDB" id="A0ABD3WK43"/>
<keyword evidence="1" id="KW-0031">Aminopeptidase</keyword>
<evidence type="ECO:0000256" key="6">
    <source>
        <dbReference type="ARBA" id="ARBA00034908"/>
    </source>
</evidence>
<gene>
    <name evidence="8" type="ORF">ACJMK2_037382</name>
</gene>
<organism evidence="8 9">
    <name type="scientific">Sinanodonta woodiana</name>
    <name type="common">Chinese pond mussel</name>
    <name type="synonym">Anodonta woodiana</name>
    <dbReference type="NCBI Taxonomy" id="1069815"/>
    <lineage>
        <taxon>Eukaryota</taxon>
        <taxon>Metazoa</taxon>
        <taxon>Spiralia</taxon>
        <taxon>Lophotrochozoa</taxon>
        <taxon>Mollusca</taxon>
        <taxon>Bivalvia</taxon>
        <taxon>Autobranchia</taxon>
        <taxon>Heteroconchia</taxon>
        <taxon>Palaeoheterodonta</taxon>
        <taxon>Unionida</taxon>
        <taxon>Unionoidea</taxon>
        <taxon>Unionidae</taxon>
        <taxon>Unioninae</taxon>
        <taxon>Sinanodonta</taxon>
    </lineage>
</organism>
<evidence type="ECO:0000256" key="4">
    <source>
        <dbReference type="ARBA" id="ARBA00034725"/>
    </source>
</evidence>
<dbReference type="GO" id="GO:0006508">
    <property type="term" value="P:proteolysis"/>
    <property type="evidence" value="ECO:0007669"/>
    <property type="project" value="UniProtKB-KW"/>
</dbReference>
<dbReference type="PANTHER" id="PTHR28631">
    <property type="entry name" value="UPF0692 PROTEIN C19ORF54"/>
    <property type="match status" value="1"/>
</dbReference>
<dbReference type="InterPro" id="IPR040043">
    <property type="entry name" value="ACTMAP"/>
</dbReference>
<dbReference type="Pfam" id="PF21646">
    <property type="entry name" value="ACTMAP-like_C"/>
    <property type="match status" value="1"/>
</dbReference>
<evidence type="ECO:0000256" key="3">
    <source>
        <dbReference type="ARBA" id="ARBA00022801"/>
    </source>
</evidence>
<evidence type="ECO:0000313" key="8">
    <source>
        <dbReference type="EMBL" id="KAL3874354.1"/>
    </source>
</evidence>
<keyword evidence="3" id="KW-0378">Hydrolase</keyword>
<dbReference type="GO" id="GO:0004177">
    <property type="term" value="F:aminopeptidase activity"/>
    <property type="evidence" value="ECO:0007669"/>
    <property type="project" value="UniProtKB-KW"/>
</dbReference>
<evidence type="ECO:0000256" key="2">
    <source>
        <dbReference type="ARBA" id="ARBA00022670"/>
    </source>
</evidence>
<keyword evidence="9" id="KW-1185">Reference proteome</keyword>
<reference evidence="8 9" key="1">
    <citation type="submission" date="2024-11" db="EMBL/GenBank/DDBJ databases">
        <title>Chromosome-level genome assembly of the freshwater bivalve Anodonta woodiana.</title>
        <authorList>
            <person name="Chen X."/>
        </authorList>
    </citation>
    <scope>NUCLEOTIDE SEQUENCE [LARGE SCALE GENOMIC DNA]</scope>
    <source>
        <strain evidence="8">MN2024</strain>
        <tissue evidence="8">Gills</tissue>
    </source>
</reference>
<dbReference type="PANTHER" id="PTHR28631:SF1">
    <property type="entry name" value="ACTIN MATURATION PROTEASE"/>
    <property type="match status" value="1"/>
</dbReference>
<protein>
    <recommendedName>
        <fullName evidence="5">Actin maturation protease</fullName>
    </recommendedName>
    <alternativeName>
        <fullName evidence="6">Actin aminopeptidase ACTMAP</fullName>
    </alternativeName>
</protein>
<name>A0ABD3WK43_SINWO</name>
<proteinExistence type="inferred from homology"/>
<accession>A0ABD3WK43</accession>
<evidence type="ECO:0000256" key="5">
    <source>
        <dbReference type="ARBA" id="ARBA00034848"/>
    </source>
</evidence>
<evidence type="ECO:0000313" key="9">
    <source>
        <dbReference type="Proteomes" id="UP001634394"/>
    </source>
</evidence>
<comment type="catalytic activity">
    <reaction evidence="7">
        <text>N-terminal N(alpha)-acetyl-L-cysteinyl-L-aspartyl-[protein] + H2O = N-terminal L-aspartyl-[protein] + N-acetyl-L-cysteine</text>
        <dbReference type="Rhea" id="RHEA:74579"/>
        <dbReference type="Rhea" id="RHEA-COMP:12669"/>
        <dbReference type="Rhea" id="RHEA-COMP:18395"/>
        <dbReference type="ChEBI" id="CHEBI:15377"/>
        <dbReference type="ChEBI" id="CHEBI:64720"/>
        <dbReference type="ChEBI" id="CHEBI:78236"/>
        <dbReference type="ChEBI" id="CHEBI:193599"/>
    </reaction>
    <physiologicalReaction direction="left-to-right" evidence="7">
        <dbReference type="Rhea" id="RHEA:74580"/>
    </physiologicalReaction>
</comment>
<evidence type="ECO:0000256" key="7">
    <source>
        <dbReference type="ARBA" id="ARBA00049041"/>
    </source>
</evidence>
<dbReference type="Proteomes" id="UP001634394">
    <property type="component" value="Unassembled WGS sequence"/>
</dbReference>
<evidence type="ECO:0000256" key="1">
    <source>
        <dbReference type="ARBA" id="ARBA00022438"/>
    </source>
</evidence>
<comment type="caution">
    <text evidence="8">The sequence shown here is derived from an EMBL/GenBank/DDBJ whole genome shotgun (WGS) entry which is preliminary data.</text>
</comment>
<sequence length="325" mass="35992">MAAEINVAVLPPPPPPPLLLPVVAENRKKCQVGDLSQTTVASLNESHLESVGRRAYRYAADLILNPMNQYDCLSFNRPVRPILQSGPQCGFVAMAMMGSLLKKCPTIDQVLSWSQDMGFTKQGELFSAKCMEQIMKEMYSCETHMIDITSEAGRMDFFQHLLLGHVLLIPYDSDKNFAPVLKRGHKAHWALITGYFLAYSKGFVKDLHENSSFHVDTEISDLYHSDNPIFVDTNINDLQDKSALIFVYGHQGKSQITGIWTLTDLLDSCCNLVEVDPGRTANGEGDYVIPAAGIETELCGKVLVVHLEGHQINSCNFSSTAYTSS</sequence>
<dbReference type="EMBL" id="JBJQND010000006">
    <property type="protein sequence ID" value="KAL3874354.1"/>
    <property type="molecule type" value="Genomic_DNA"/>
</dbReference>